<sequence length="53" mass="5385">MADLIVLALVAGYGIFVLVRRHRRKRKGGGCCGCSGCSGCAQAAGGLDSGEED</sequence>
<name>A0A9D2MRZ6_9FIRM</name>
<dbReference type="Pfam" id="PF12669">
    <property type="entry name" value="FeoB_associated"/>
    <property type="match status" value="1"/>
</dbReference>
<proteinExistence type="predicted"/>
<dbReference type="AlphaFoldDB" id="A0A9D2MRZ6"/>
<evidence type="ECO:0000313" key="2">
    <source>
        <dbReference type="Proteomes" id="UP000886883"/>
    </source>
</evidence>
<organism evidence="1 2">
    <name type="scientific">Candidatus Eisenbergiella merdigallinarum</name>
    <dbReference type="NCBI Taxonomy" id="2838552"/>
    <lineage>
        <taxon>Bacteria</taxon>
        <taxon>Bacillati</taxon>
        <taxon>Bacillota</taxon>
        <taxon>Clostridia</taxon>
        <taxon>Lachnospirales</taxon>
        <taxon>Lachnospiraceae</taxon>
        <taxon>Eisenbergiella</taxon>
    </lineage>
</organism>
<comment type="caution">
    <text evidence="1">The sequence shown here is derived from an EMBL/GenBank/DDBJ whole genome shotgun (WGS) entry which is preliminary data.</text>
</comment>
<dbReference type="EMBL" id="DWXE01000026">
    <property type="protein sequence ID" value="HJB91331.1"/>
    <property type="molecule type" value="Genomic_DNA"/>
</dbReference>
<gene>
    <name evidence="1" type="ORF">H9763_07675</name>
</gene>
<reference evidence="1" key="2">
    <citation type="submission" date="2021-04" db="EMBL/GenBank/DDBJ databases">
        <authorList>
            <person name="Gilroy R."/>
        </authorList>
    </citation>
    <scope>NUCLEOTIDE SEQUENCE</scope>
    <source>
        <strain evidence="1">USAMLcec3-2134</strain>
    </source>
</reference>
<accession>A0A9D2MRZ6</accession>
<protein>
    <submittedName>
        <fullName evidence="1">FeoB-associated Cys-rich membrane protein</fullName>
    </submittedName>
</protein>
<evidence type="ECO:0000313" key="1">
    <source>
        <dbReference type="EMBL" id="HJB91331.1"/>
    </source>
</evidence>
<reference evidence="1" key="1">
    <citation type="journal article" date="2021" name="PeerJ">
        <title>Extensive microbial diversity within the chicken gut microbiome revealed by metagenomics and culture.</title>
        <authorList>
            <person name="Gilroy R."/>
            <person name="Ravi A."/>
            <person name="Getino M."/>
            <person name="Pursley I."/>
            <person name="Horton D.L."/>
            <person name="Alikhan N.F."/>
            <person name="Baker D."/>
            <person name="Gharbi K."/>
            <person name="Hall N."/>
            <person name="Watson M."/>
            <person name="Adriaenssens E.M."/>
            <person name="Foster-Nyarko E."/>
            <person name="Jarju S."/>
            <person name="Secka A."/>
            <person name="Antonio M."/>
            <person name="Oren A."/>
            <person name="Chaudhuri R.R."/>
            <person name="La Ragione R."/>
            <person name="Hildebrand F."/>
            <person name="Pallen M.J."/>
        </authorList>
    </citation>
    <scope>NUCLEOTIDE SEQUENCE</scope>
    <source>
        <strain evidence="1">USAMLcec3-2134</strain>
    </source>
</reference>
<dbReference type="Proteomes" id="UP000886883">
    <property type="component" value="Unassembled WGS sequence"/>
</dbReference>